<dbReference type="PANTHER" id="PTHR42852">
    <property type="entry name" value="THIOL:DISULFIDE INTERCHANGE PROTEIN DSBE"/>
    <property type="match status" value="1"/>
</dbReference>
<gene>
    <name evidence="6" type="ORF">H3Z82_04875</name>
</gene>
<sequence length="344" mass="39579">MRNLIAIAILVLVASCKQEPQIPKDYAVVHGTIKNVKDSINFRLYNPETSKSFVIEVDESGNFRDTLKLESPAMFNAVYNNIFVLYLQNDMDLKIDFDSDKIKETLTFQGNGEEENNFLKFKSKHVSGLFGDDYKAYLGLNEDDFNKTTDKFLDDFHSELDKKAAVLDSVFVAKEKADMAEFKKSMIAQHQEQLEINAKLGKGKPSPDFKDYINYNGGTSSLADFRGSYVYIDVWATWCIPCIYEIPFLKKVEKEYADKNIKFMSISADQPKDEQKWRDMIKDKDLHGIQLLADNAIESQFLMDYYIYGIPRFILLDPQGNIVSYDAPRPSEDRLKELFNSLNI</sequence>
<dbReference type="PANTHER" id="PTHR42852:SF6">
    <property type="entry name" value="THIOL:DISULFIDE INTERCHANGE PROTEIN DSBE"/>
    <property type="match status" value="1"/>
</dbReference>
<dbReference type="Proteomes" id="UP000541857">
    <property type="component" value="Unassembled WGS sequence"/>
</dbReference>
<dbReference type="PROSITE" id="PS51257">
    <property type="entry name" value="PROKAR_LIPOPROTEIN"/>
    <property type="match status" value="1"/>
</dbReference>
<dbReference type="RefSeq" id="WP_182203144.1">
    <property type="nucleotide sequence ID" value="NZ_JACGLT010000003.1"/>
</dbReference>
<keyword evidence="4" id="KW-0676">Redox-active center</keyword>
<dbReference type="Pfam" id="PF00578">
    <property type="entry name" value="AhpC-TSA"/>
    <property type="match status" value="1"/>
</dbReference>
<protein>
    <submittedName>
        <fullName evidence="6">TlpA family protein disulfide reductase</fullName>
    </submittedName>
</protein>
<evidence type="ECO:0000256" key="3">
    <source>
        <dbReference type="ARBA" id="ARBA00023157"/>
    </source>
</evidence>
<dbReference type="SUPFAM" id="SSF52833">
    <property type="entry name" value="Thioredoxin-like"/>
    <property type="match status" value="1"/>
</dbReference>
<accession>A0A7W2R2Q8</accession>
<dbReference type="InterPro" id="IPR036249">
    <property type="entry name" value="Thioredoxin-like_sf"/>
</dbReference>
<evidence type="ECO:0000313" key="7">
    <source>
        <dbReference type="Proteomes" id="UP000541857"/>
    </source>
</evidence>
<dbReference type="EMBL" id="JACGLT010000003">
    <property type="protein sequence ID" value="MBA6152054.1"/>
    <property type="molecule type" value="Genomic_DNA"/>
</dbReference>
<name>A0A7W2R2Q8_9FLAO</name>
<dbReference type="InterPro" id="IPR050553">
    <property type="entry name" value="Thioredoxin_ResA/DsbE_sf"/>
</dbReference>
<dbReference type="GO" id="GO:0016491">
    <property type="term" value="F:oxidoreductase activity"/>
    <property type="evidence" value="ECO:0007669"/>
    <property type="project" value="InterPro"/>
</dbReference>
<keyword evidence="3" id="KW-1015">Disulfide bond</keyword>
<keyword evidence="2" id="KW-0201">Cytochrome c-type biogenesis</keyword>
<keyword evidence="7" id="KW-1185">Reference proteome</keyword>
<proteinExistence type="predicted"/>
<evidence type="ECO:0000259" key="5">
    <source>
        <dbReference type="PROSITE" id="PS51352"/>
    </source>
</evidence>
<dbReference type="AlphaFoldDB" id="A0A7W2R2Q8"/>
<dbReference type="CDD" id="cd02966">
    <property type="entry name" value="TlpA_like_family"/>
    <property type="match status" value="1"/>
</dbReference>
<dbReference type="InterPro" id="IPR000866">
    <property type="entry name" value="AhpC/TSA"/>
</dbReference>
<evidence type="ECO:0000256" key="1">
    <source>
        <dbReference type="ARBA" id="ARBA00004196"/>
    </source>
</evidence>
<reference evidence="6 7" key="1">
    <citation type="submission" date="2020-07" db="EMBL/GenBank/DDBJ databases">
        <title>Bacterium isolated from marine sediment.</title>
        <authorList>
            <person name="Shang D."/>
        </authorList>
    </citation>
    <scope>NUCLEOTIDE SEQUENCE [LARGE SCALE GENOMIC DNA]</scope>
    <source>
        <strain evidence="6 7">F6074</strain>
    </source>
</reference>
<evidence type="ECO:0000256" key="4">
    <source>
        <dbReference type="ARBA" id="ARBA00023284"/>
    </source>
</evidence>
<feature type="domain" description="Thioredoxin" evidence="5">
    <location>
        <begin position="200"/>
        <end position="344"/>
    </location>
</feature>
<dbReference type="Gene3D" id="3.40.30.10">
    <property type="entry name" value="Glutaredoxin"/>
    <property type="match status" value="1"/>
</dbReference>
<dbReference type="GO" id="GO:0030313">
    <property type="term" value="C:cell envelope"/>
    <property type="evidence" value="ECO:0007669"/>
    <property type="project" value="UniProtKB-SubCell"/>
</dbReference>
<evidence type="ECO:0000256" key="2">
    <source>
        <dbReference type="ARBA" id="ARBA00022748"/>
    </source>
</evidence>
<organism evidence="6 7">
    <name type="scientific">Gelidibacter maritimus</name>
    <dbReference type="NCBI Taxonomy" id="2761487"/>
    <lineage>
        <taxon>Bacteria</taxon>
        <taxon>Pseudomonadati</taxon>
        <taxon>Bacteroidota</taxon>
        <taxon>Flavobacteriia</taxon>
        <taxon>Flavobacteriales</taxon>
        <taxon>Flavobacteriaceae</taxon>
        <taxon>Gelidibacter</taxon>
    </lineage>
</organism>
<comment type="subcellular location">
    <subcellularLocation>
        <location evidence="1">Cell envelope</location>
    </subcellularLocation>
</comment>
<dbReference type="PROSITE" id="PS51352">
    <property type="entry name" value="THIOREDOXIN_2"/>
    <property type="match status" value="1"/>
</dbReference>
<dbReference type="GO" id="GO:0016209">
    <property type="term" value="F:antioxidant activity"/>
    <property type="evidence" value="ECO:0007669"/>
    <property type="project" value="InterPro"/>
</dbReference>
<dbReference type="GO" id="GO:0017004">
    <property type="term" value="P:cytochrome complex assembly"/>
    <property type="evidence" value="ECO:0007669"/>
    <property type="project" value="UniProtKB-KW"/>
</dbReference>
<comment type="caution">
    <text evidence="6">The sequence shown here is derived from an EMBL/GenBank/DDBJ whole genome shotgun (WGS) entry which is preliminary data.</text>
</comment>
<dbReference type="InterPro" id="IPR013766">
    <property type="entry name" value="Thioredoxin_domain"/>
</dbReference>
<evidence type="ECO:0000313" key="6">
    <source>
        <dbReference type="EMBL" id="MBA6152054.1"/>
    </source>
</evidence>